<evidence type="ECO:0000313" key="4">
    <source>
        <dbReference type="Proteomes" id="UP000192266"/>
    </source>
</evidence>
<dbReference type="RefSeq" id="WP_084447595.1">
    <property type="nucleotide sequence ID" value="NZ_FWWW01000099.1"/>
</dbReference>
<keyword evidence="2" id="KW-1133">Transmembrane helix</keyword>
<name>A0A1W1W3L9_9BACT</name>
<protein>
    <submittedName>
        <fullName evidence="3">Uncharacterized protein</fullName>
    </submittedName>
</protein>
<dbReference type="EMBL" id="FWWW01000099">
    <property type="protein sequence ID" value="SMC00222.1"/>
    <property type="molecule type" value="Genomic_DNA"/>
</dbReference>
<feature type="region of interest" description="Disordered" evidence="1">
    <location>
        <begin position="1"/>
        <end position="51"/>
    </location>
</feature>
<keyword evidence="2" id="KW-0812">Transmembrane</keyword>
<gene>
    <name evidence="3" type="ORF">SAMN00120144_1652</name>
</gene>
<dbReference type="STRING" id="645990.SAMN00120144_1652"/>
<feature type="compositionally biased region" description="Basic and acidic residues" evidence="1">
    <location>
        <begin position="18"/>
        <end position="32"/>
    </location>
</feature>
<evidence type="ECO:0000256" key="2">
    <source>
        <dbReference type="SAM" id="Phobius"/>
    </source>
</evidence>
<sequence length="187" mass="21284">MENTAKDYKQIKGWGVDADPKNDPTYPMRDRMNVSQDPNSHSHPEPMQHDDTEMLKSNERPRVSAVYGTTVPPSGLSGLIRRFAFRYSENEYRHWLPLIVADRVNVVEGILEDFTHGKIPNIFAEKGYAMEWKHNRTAFITKMAAIAAVTAGVVVLLTSDSDKKKKSVRKDKGYKKGYRGYQDTHAL</sequence>
<reference evidence="3 4" key="1">
    <citation type="submission" date="2017-04" db="EMBL/GenBank/DDBJ databases">
        <authorList>
            <person name="Afonso C.L."/>
            <person name="Miller P.J."/>
            <person name="Scott M.A."/>
            <person name="Spackman E."/>
            <person name="Goraichik I."/>
            <person name="Dimitrov K.M."/>
            <person name="Suarez D.L."/>
            <person name="Swayne D.E."/>
        </authorList>
    </citation>
    <scope>NUCLEOTIDE SEQUENCE [LARGE SCALE GENOMIC DNA]</scope>
    <source>
        <strain evidence="3 4">DSM 11622</strain>
    </source>
</reference>
<evidence type="ECO:0000256" key="1">
    <source>
        <dbReference type="SAM" id="MobiDB-lite"/>
    </source>
</evidence>
<accession>A0A1W1W3L9</accession>
<evidence type="ECO:0000313" key="3">
    <source>
        <dbReference type="EMBL" id="SMC00222.1"/>
    </source>
</evidence>
<dbReference type="AlphaFoldDB" id="A0A1W1W3L9"/>
<feature type="compositionally biased region" description="Basic and acidic residues" evidence="1">
    <location>
        <begin position="1"/>
        <end position="10"/>
    </location>
</feature>
<keyword evidence="2" id="KW-0472">Membrane</keyword>
<keyword evidence="4" id="KW-1185">Reference proteome</keyword>
<proteinExistence type="predicted"/>
<organism evidence="3 4">
    <name type="scientific">Hymenobacter roseosalivarius DSM 11622</name>
    <dbReference type="NCBI Taxonomy" id="645990"/>
    <lineage>
        <taxon>Bacteria</taxon>
        <taxon>Pseudomonadati</taxon>
        <taxon>Bacteroidota</taxon>
        <taxon>Cytophagia</taxon>
        <taxon>Cytophagales</taxon>
        <taxon>Hymenobacteraceae</taxon>
        <taxon>Hymenobacter</taxon>
    </lineage>
</organism>
<feature type="compositionally biased region" description="Basic and acidic residues" evidence="1">
    <location>
        <begin position="40"/>
        <end position="51"/>
    </location>
</feature>
<feature type="transmembrane region" description="Helical" evidence="2">
    <location>
        <begin position="139"/>
        <end position="159"/>
    </location>
</feature>
<dbReference type="Proteomes" id="UP000192266">
    <property type="component" value="Unassembled WGS sequence"/>
</dbReference>